<keyword evidence="3 6" id="KW-0378">Hydrolase</keyword>
<reference evidence="6 7" key="1">
    <citation type="submission" date="2017-11" db="EMBL/GenBank/DDBJ databases">
        <title>Genomic Encyclopedia of Archaeal and Bacterial Type Strains, Phase II (KMG-II): From Individual Species to Whole Genera.</title>
        <authorList>
            <person name="Goeker M."/>
        </authorList>
    </citation>
    <scope>NUCLEOTIDE SEQUENCE [LARGE SCALE GENOMIC DNA]</scope>
    <source>
        <strain evidence="6 7">DSM 27268</strain>
    </source>
</reference>
<dbReference type="AlphaFoldDB" id="A0A2M9CVB1"/>
<dbReference type="SMART" id="SM01217">
    <property type="entry name" value="Fn3_like"/>
    <property type="match status" value="1"/>
</dbReference>
<evidence type="ECO:0000256" key="1">
    <source>
        <dbReference type="ARBA" id="ARBA00005336"/>
    </source>
</evidence>
<proteinExistence type="inferred from homology"/>
<dbReference type="Gene3D" id="2.60.40.10">
    <property type="entry name" value="Immunoglobulins"/>
    <property type="match status" value="1"/>
</dbReference>
<evidence type="ECO:0000256" key="4">
    <source>
        <dbReference type="SAM" id="SignalP"/>
    </source>
</evidence>
<feature type="chain" id="PRO_5014980631" evidence="4">
    <location>
        <begin position="24"/>
        <end position="928"/>
    </location>
</feature>
<dbReference type="Proteomes" id="UP000230000">
    <property type="component" value="Unassembled WGS sequence"/>
</dbReference>
<dbReference type="InterPro" id="IPR036962">
    <property type="entry name" value="Glyco_hydro_3_N_sf"/>
</dbReference>
<gene>
    <name evidence="6" type="ORF">BXY57_1419</name>
</gene>
<keyword evidence="2 4" id="KW-0732">Signal</keyword>
<dbReference type="InterPro" id="IPR013783">
    <property type="entry name" value="Ig-like_fold"/>
</dbReference>
<accession>A0A2M9CVB1</accession>
<dbReference type="InterPro" id="IPR017853">
    <property type="entry name" value="GH"/>
</dbReference>
<dbReference type="InterPro" id="IPR044993">
    <property type="entry name" value="BXL"/>
</dbReference>
<feature type="domain" description="Fibronectin type III-like" evidence="5">
    <location>
        <begin position="730"/>
        <end position="802"/>
    </location>
</feature>
<dbReference type="GO" id="GO:0031222">
    <property type="term" value="P:arabinan catabolic process"/>
    <property type="evidence" value="ECO:0007669"/>
    <property type="project" value="TreeGrafter"/>
</dbReference>
<dbReference type="PANTHER" id="PTHR42721:SF3">
    <property type="entry name" value="BETA-D-XYLOSIDASE 5-RELATED"/>
    <property type="match status" value="1"/>
</dbReference>
<dbReference type="GO" id="GO:0046556">
    <property type="term" value="F:alpha-L-arabinofuranosidase activity"/>
    <property type="evidence" value="ECO:0007669"/>
    <property type="project" value="TreeGrafter"/>
</dbReference>
<feature type="signal peptide" evidence="4">
    <location>
        <begin position="1"/>
        <end position="23"/>
    </location>
</feature>
<dbReference type="InterPro" id="IPR036881">
    <property type="entry name" value="Glyco_hydro_3_C_sf"/>
</dbReference>
<dbReference type="PRINTS" id="PR00133">
    <property type="entry name" value="GLHYDRLASE3"/>
</dbReference>
<dbReference type="GO" id="GO:0045493">
    <property type="term" value="P:xylan catabolic process"/>
    <property type="evidence" value="ECO:0007669"/>
    <property type="project" value="InterPro"/>
</dbReference>
<evidence type="ECO:0000313" key="7">
    <source>
        <dbReference type="Proteomes" id="UP000230000"/>
    </source>
</evidence>
<dbReference type="EMBL" id="PGFG01000001">
    <property type="protein sequence ID" value="PJJ75829.1"/>
    <property type="molecule type" value="Genomic_DNA"/>
</dbReference>
<dbReference type="SUPFAM" id="SSF52279">
    <property type="entry name" value="Beta-D-glucan exohydrolase, C-terminal domain"/>
    <property type="match status" value="1"/>
</dbReference>
<dbReference type="InterPro" id="IPR001764">
    <property type="entry name" value="Glyco_hydro_3_N"/>
</dbReference>
<dbReference type="Pfam" id="PF02368">
    <property type="entry name" value="Big_2"/>
    <property type="match status" value="1"/>
</dbReference>
<dbReference type="SUPFAM" id="SSF51445">
    <property type="entry name" value="(Trans)glycosidases"/>
    <property type="match status" value="2"/>
</dbReference>
<dbReference type="InterPro" id="IPR003343">
    <property type="entry name" value="Big_2"/>
</dbReference>
<evidence type="ECO:0000313" key="6">
    <source>
        <dbReference type="EMBL" id="PJJ75829.1"/>
    </source>
</evidence>
<dbReference type="PANTHER" id="PTHR42721">
    <property type="entry name" value="SUGAR HYDROLASE-RELATED"/>
    <property type="match status" value="1"/>
</dbReference>
<dbReference type="InterPro" id="IPR026891">
    <property type="entry name" value="Fn3-like"/>
</dbReference>
<dbReference type="GO" id="GO:0009044">
    <property type="term" value="F:xylan 1,4-beta-xylosidase activity"/>
    <property type="evidence" value="ECO:0007669"/>
    <property type="project" value="InterPro"/>
</dbReference>
<evidence type="ECO:0000259" key="5">
    <source>
        <dbReference type="SMART" id="SM01217"/>
    </source>
</evidence>
<dbReference type="SUPFAM" id="SSF49373">
    <property type="entry name" value="Invasin/intimin cell-adhesion fragments"/>
    <property type="match status" value="1"/>
</dbReference>
<dbReference type="Gene3D" id="3.40.50.1700">
    <property type="entry name" value="Glycoside hydrolase family 3 C-terminal domain"/>
    <property type="match status" value="1"/>
</dbReference>
<dbReference type="Gene3D" id="2.60.40.1080">
    <property type="match status" value="1"/>
</dbReference>
<sequence length="928" mass="103432">MQSTAIIFAFIIALGMFSFPSHAQTSSALPIYRDTHYSFRERAADLVSRMTLEEEVKQLHTNFAPAIPRLGVQQYFYWNEAQHGVNALFGNLHHGGTERQPPYGSPRATSFPVNFATAMTWDPELIYREAQAISDEARGFLDKSLFDVGQNNLGDSRDNYGSLTFWAPTINIDRDPRWGRTDEAFGEDPFLASMMAAAYVNGMQGQKMDGESETSYLKVAATAKHYALNNLENNRTGISSNADDETIRDYYLATFRYLIEKAHVAGIMTAYNAINGTPAVANTYTINVLAKRTFGFDGYTTSDCGAVGTTYQKYPYGHFWAPPGWRIREVYEPDGKSKIVWIRTRTQDTVSGAAGGQAFALRAGTCLNCTGEEYTVPNIEEAIRAGILSKGVIDRALTDVFTIRMRTGEFDPPEQVPYTRITKDVIENPAHQQLAEEVAENTLVLLKNDTLAQLHRPLLPLDVQQLHRVVIVGDLANKVILGGYSGNPRYQVSPVEGIARIFKQKNPDIEVIFDSTATSTTSHQPAWLNEKTRTDIRQADLVIVYIGTDEAVSREGFDRANLMIPGNQSDLIQQVVQLGNPHMLLVMQATGPMDISLVERYFPSIVFSGYNGEFQGTALAHVLAGDHNPSGHLNFTWYVNDFQLPDKSNYYLNPRNTDELGRTYMYFTQQYPSGYRSSFTQPPQYPFGYGLSYTRFAYSHFSVTPSSMTPDGSITIRFDVTNIGSLPGSTVAQLYVKPPKVAGREMPFKQLKGFQKTRVLQPGETQHITLHIHGMQLSFWDEQKMRKVVYPGDYQIQLGENARDIADSAMVHISGDFTRHVAHVTIQPEALIYHPGDQVNLKAKNKWLADDTDPNREQPHPEADHILEAVYNDDTFADLSKAGFTFSSSNPSVATVDNKGVVKFLRPGVVTITATLDGVSGSTVFVVK</sequence>
<dbReference type="Pfam" id="PF01915">
    <property type="entry name" value="Glyco_hydro_3_C"/>
    <property type="match status" value="1"/>
</dbReference>
<dbReference type="Pfam" id="PF14310">
    <property type="entry name" value="Fn3-like"/>
    <property type="match status" value="1"/>
</dbReference>
<comment type="similarity">
    <text evidence="1">Belongs to the glycosyl hydrolase 3 family.</text>
</comment>
<name>A0A2M9CVB1_9BACT</name>
<dbReference type="InterPro" id="IPR008964">
    <property type="entry name" value="Invasin/intimin_cell_adhesion"/>
</dbReference>
<keyword evidence="7" id="KW-1185">Reference proteome</keyword>
<dbReference type="Gene3D" id="3.20.20.300">
    <property type="entry name" value="Glycoside hydrolase, family 3, N-terminal domain"/>
    <property type="match status" value="1"/>
</dbReference>
<dbReference type="InterPro" id="IPR002772">
    <property type="entry name" value="Glyco_hydro_3_C"/>
</dbReference>
<comment type="caution">
    <text evidence="6">The sequence shown here is derived from an EMBL/GenBank/DDBJ whole genome shotgun (WGS) entry which is preliminary data.</text>
</comment>
<protein>
    <submittedName>
        <fullName evidence="6">Beta-glucosidase-like glycosyl hydrolase</fullName>
    </submittedName>
</protein>
<evidence type="ECO:0000256" key="2">
    <source>
        <dbReference type="ARBA" id="ARBA00022729"/>
    </source>
</evidence>
<evidence type="ECO:0000256" key="3">
    <source>
        <dbReference type="ARBA" id="ARBA00022801"/>
    </source>
</evidence>
<dbReference type="Pfam" id="PF00933">
    <property type="entry name" value="Glyco_hydro_3"/>
    <property type="match status" value="1"/>
</dbReference>
<organism evidence="6 7">
    <name type="scientific">Thermoflavifilum aggregans</name>
    <dbReference type="NCBI Taxonomy" id="454188"/>
    <lineage>
        <taxon>Bacteria</taxon>
        <taxon>Pseudomonadati</taxon>
        <taxon>Bacteroidota</taxon>
        <taxon>Chitinophagia</taxon>
        <taxon>Chitinophagales</taxon>
        <taxon>Chitinophagaceae</taxon>
        <taxon>Thermoflavifilum</taxon>
    </lineage>
</organism>